<accession>A0ABT1WKT0</accession>
<dbReference type="SFLD" id="SFLDS00003">
    <property type="entry name" value="Haloacid_Dehalogenase"/>
    <property type="match status" value="1"/>
</dbReference>
<dbReference type="PANTHER" id="PTHR10000:SF25">
    <property type="entry name" value="PHOSPHATASE YKRA-RELATED"/>
    <property type="match status" value="1"/>
</dbReference>
<dbReference type="NCBIfam" id="TIGR00099">
    <property type="entry name" value="Cof-subfamily"/>
    <property type="match status" value="1"/>
</dbReference>
<organism evidence="1 2">
    <name type="scientific">Granulicatella seriolae</name>
    <dbReference type="NCBI Taxonomy" id="2967226"/>
    <lineage>
        <taxon>Bacteria</taxon>
        <taxon>Bacillati</taxon>
        <taxon>Bacillota</taxon>
        <taxon>Bacilli</taxon>
        <taxon>Lactobacillales</taxon>
        <taxon>Carnobacteriaceae</taxon>
        <taxon>Granulicatella</taxon>
    </lineage>
</organism>
<protein>
    <submittedName>
        <fullName evidence="1">Cof-type HAD-IIB family hydrolase</fullName>
    </submittedName>
</protein>
<reference evidence="1" key="1">
    <citation type="submission" date="2022-07" db="EMBL/GenBank/DDBJ databases">
        <authorList>
            <person name="Jung M.-Y."/>
            <person name="Lee M."/>
        </authorList>
    </citation>
    <scope>NUCLEOTIDE SEQUENCE</scope>
    <source>
        <strain evidence="1">S8</strain>
    </source>
</reference>
<sequence length="255" mass="27992">MKGLVFFDLDGTLLNGQSAISENVAQAVRQLKANGFEPVIASGRTHVEIIDIMKEADIESAILMNGQFVLFKGQPLIAKEISKSLIADLSNHAKKLNHGLALYNDKAIKIVVPSDLAVKTYDHISSPVPETSKDFHHHNPVYMGLIISESGQDESYTQTFPQLRFVRNAPYSIDVIHAGVSKALGIQELLTALEQEDIETYAFGDGLNDLEMFQVVDHPIAMGNAIPQLKEIAEYITGDHKADGIVSGLKHYDLI</sequence>
<keyword evidence="1" id="KW-0378">Hydrolase</keyword>
<dbReference type="InterPro" id="IPR036412">
    <property type="entry name" value="HAD-like_sf"/>
</dbReference>
<dbReference type="PROSITE" id="PS01229">
    <property type="entry name" value="COF_2"/>
    <property type="match status" value="1"/>
</dbReference>
<dbReference type="InterPro" id="IPR023214">
    <property type="entry name" value="HAD_sf"/>
</dbReference>
<reference evidence="1" key="2">
    <citation type="journal article" date="2023" name="Curr. Microbiol.">
        <title>Granulicatella seriolae sp. nov., a Novel Facultative Anaerobe Isolated from Yellowtail Marine Fish.</title>
        <authorList>
            <person name="Lee M."/>
            <person name="Choi Y.J."/>
            <person name="Farooq A."/>
            <person name="Jeong J.B."/>
            <person name="Jung M.Y."/>
        </authorList>
    </citation>
    <scope>NUCLEOTIDE SEQUENCE</scope>
    <source>
        <strain evidence="1">S8</strain>
    </source>
</reference>
<gene>
    <name evidence="1" type="ORF">NPA36_01075</name>
</gene>
<dbReference type="Gene3D" id="3.40.50.1000">
    <property type="entry name" value="HAD superfamily/HAD-like"/>
    <property type="match status" value="1"/>
</dbReference>
<proteinExistence type="predicted"/>
<dbReference type="SUPFAM" id="SSF56784">
    <property type="entry name" value="HAD-like"/>
    <property type="match status" value="1"/>
</dbReference>
<dbReference type="InterPro" id="IPR000150">
    <property type="entry name" value="Cof"/>
</dbReference>
<keyword evidence="2" id="KW-1185">Reference proteome</keyword>
<dbReference type="Gene3D" id="3.30.1240.10">
    <property type="match status" value="1"/>
</dbReference>
<dbReference type="Pfam" id="PF08282">
    <property type="entry name" value="Hydrolase_3"/>
    <property type="match status" value="1"/>
</dbReference>
<dbReference type="InterPro" id="IPR006379">
    <property type="entry name" value="HAD-SF_hydro_IIB"/>
</dbReference>
<dbReference type="PANTHER" id="PTHR10000">
    <property type="entry name" value="PHOSPHOSERINE PHOSPHATASE"/>
    <property type="match status" value="1"/>
</dbReference>
<dbReference type="PROSITE" id="PS01228">
    <property type="entry name" value="COF_1"/>
    <property type="match status" value="1"/>
</dbReference>
<dbReference type="NCBIfam" id="TIGR01484">
    <property type="entry name" value="HAD-SF-IIB"/>
    <property type="match status" value="1"/>
</dbReference>
<dbReference type="SFLD" id="SFLDG01140">
    <property type="entry name" value="C2.B:_Phosphomannomutase_and_P"/>
    <property type="match status" value="1"/>
</dbReference>
<evidence type="ECO:0000313" key="2">
    <source>
        <dbReference type="Proteomes" id="UP001059480"/>
    </source>
</evidence>
<reference evidence="1" key="3">
    <citation type="journal article" date="2023" name="Microbiol. Resour. Announc.">
        <title>Draft Genome Sequence of Granulicatella sp. Strain S8, Isolated from a Marine Fish, Seriola quinqueradiata.</title>
        <authorList>
            <person name="Lee M."/>
            <person name="Farooq A."/>
            <person name="Jeong J.B."/>
            <person name="Jung M.Y."/>
        </authorList>
    </citation>
    <scope>NUCLEOTIDE SEQUENCE</scope>
    <source>
        <strain evidence="1">S8</strain>
    </source>
</reference>
<dbReference type="RefSeq" id="WP_256944267.1">
    <property type="nucleotide sequence ID" value="NZ_JANHNZ010000001.1"/>
</dbReference>
<name>A0ABT1WKT0_9LACT</name>
<dbReference type="EMBL" id="JANHNZ010000001">
    <property type="protein sequence ID" value="MCQ9209158.1"/>
    <property type="molecule type" value="Genomic_DNA"/>
</dbReference>
<evidence type="ECO:0000313" key="1">
    <source>
        <dbReference type="EMBL" id="MCQ9209158.1"/>
    </source>
</evidence>
<comment type="caution">
    <text evidence="1">The sequence shown here is derived from an EMBL/GenBank/DDBJ whole genome shotgun (WGS) entry which is preliminary data.</text>
</comment>
<dbReference type="GO" id="GO:0016787">
    <property type="term" value="F:hydrolase activity"/>
    <property type="evidence" value="ECO:0007669"/>
    <property type="project" value="UniProtKB-KW"/>
</dbReference>
<dbReference type="Proteomes" id="UP001059480">
    <property type="component" value="Unassembled WGS sequence"/>
</dbReference>